<proteinExistence type="inferred from homology"/>
<dbReference type="PROSITE" id="PS51608">
    <property type="entry name" value="SAM_MT_UBIE"/>
    <property type="match status" value="1"/>
</dbReference>
<evidence type="ECO:0000313" key="6">
    <source>
        <dbReference type="EMBL" id="SKA20155.1"/>
    </source>
</evidence>
<dbReference type="SUPFAM" id="SSF53335">
    <property type="entry name" value="S-adenosyl-L-methionine-dependent methyltransferases"/>
    <property type="match status" value="1"/>
</dbReference>
<dbReference type="UniPathway" id="UPA00079">
    <property type="reaction ID" value="UER00169"/>
</dbReference>
<dbReference type="InterPro" id="IPR004033">
    <property type="entry name" value="UbiE/COQ5_MeTrFase"/>
</dbReference>
<dbReference type="Pfam" id="PF01209">
    <property type="entry name" value="Ubie_methyltran"/>
    <property type="match status" value="1"/>
</dbReference>
<dbReference type="HAMAP" id="MF_01813">
    <property type="entry name" value="MenG_UbiE_methyltr"/>
    <property type="match status" value="1"/>
</dbReference>
<evidence type="ECO:0000256" key="2">
    <source>
        <dbReference type="ARBA" id="ARBA00022603"/>
    </source>
</evidence>
<keyword evidence="1 5" id="KW-0474">Menaquinone biosynthesis</keyword>
<comment type="catalytic activity">
    <reaction evidence="5">
        <text>a 2-demethylmenaquinol + S-adenosyl-L-methionine = a menaquinol + S-adenosyl-L-homocysteine + H(+)</text>
        <dbReference type="Rhea" id="RHEA:42640"/>
        <dbReference type="Rhea" id="RHEA-COMP:9539"/>
        <dbReference type="Rhea" id="RHEA-COMP:9563"/>
        <dbReference type="ChEBI" id="CHEBI:15378"/>
        <dbReference type="ChEBI" id="CHEBI:18151"/>
        <dbReference type="ChEBI" id="CHEBI:55437"/>
        <dbReference type="ChEBI" id="CHEBI:57856"/>
        <dbReference type="ChEBI" id="CHEBI:59789"/>
        <dbReference type="EC" id="2.1.1.163"/>
    </reaction>
</comment>
<dbReference type="RefSeq" id="WP_078791329.1">
    <property type="nucleotide sequence ID" value="NZ_FUWR01000026.1"/>
</dbReference>
<sequence length="236" mass="26275">MFRLSQKGEQIQQMFDAIAPRYDFLNHLLSFGIDKRWRRTAVRLIKAPEGGRVLDVATGTGDVALEIARVTPASLKITGADFSPEMVALGQAKIAASAYADRIDFKVAPCEDLPFGAGTFDSVTIAFGIRNVVDRRLGLAELWRVIKPGGRLVILEFSTPRSALFRWGYHFYFKRILPFVGGLFSSYNAYKYLPDSVMEFPSSEEFCATMTDIGFKSVRCQPLTFGIASIYTGSKE</sequence>
<comment type="function">
    <text evidence="5">Methyltransferase required for the conversion of demethylmenaquinol (DMKH2) to menaquinol (MKH2).</text>
</comment>
<dbReference type="PROSITE" id="PS01183">
    <property type="entry name" value="UBIE_1"/>
    <property type="match status" value="1"/>
</dbReference>
<name>A0A1T4RW38_9BACT</name>
<dbReference type="GO" id="GO:0043770">
    <property type="term" value="F:demethylmenaquinone methyltransferase activity"/>
    <property type="evidence" value="ECO:0007669"/>
    <property type="project" value="UniProtKB-UniRule"/>
</dbReference>
<dbReference type="PROSITE" id="PS01184">
    <property type="entry name" value="UBIE_2"/>
    <property type="match status" value="1"/>
</dbReference>
<dbReference type="PANTHER" id="PTHR43591">
    <property type="entry name" value="METHYLTRANSFERASE"/>
    <property type="match status" value="1"/>
</dbReference>
<comment type="pathway">
    <text evidence="5">Quinol/quinone metabolism; menaquinone biosynthesis; menaquinol from 1,4-dihydroxy-2-naphthoate: step 2/2.</text>
</comment>
<evidence type="ECO:0000256" key="5">
    <source>
        <dbReference type="HAMAP-Rule" id="MF_01813"/>
    </source>
</evidence>
<dbReference type="InterPro" id="IPR029063">
    <property type="entry name" value="SAM-dependent_MTases_sf"/>
</dbReference>
<dbReference type="NCBIfam" id="NF001244">
    <property type="entry name" value="PRK00216.1-5"/>
    <property type="match status" value="1"/>
</dbReference>
<dbReference type="GO" id="GO:0032259">
    <property type="term" value="P:methylation"/>
    <property type="evidence" value="ECO:0007669"/>
    <property type="project" value="UniProtKB-KW"/>
</dbReference>
<protein>
    <recommendedName>
        <fullName evidence="5">Demethylmenaquinone methyltransferase</fullName>
        <ecNumber evidence="5">2.1.1.163</ecNumber>
    </recommendedName>
</protein>
<dbReference type="CDD" id="cd02440">
    <property type="entry name" value="AdoMet_MTases"/>
    <property type="match status" value="1"/>
</dbReference>
<dbReference type="PANTHER" id="PTHR43591:SF24">
    <property type="entry name" value="2-METHOXY-6-POLYPRENYL-1,4-BENZOQUINOL METHYLASE, MITOCHONDRIAL"/>
    <property type="match status" value="1"/>
</dbReference>
<dbReference type="STRING" id="115783.SAMN02745119_03109"/>
<evidence type="ECO:0000256" key="4">
    <source>
        <dbReference type="ARBA" id="ARBA00022691"/>
    </source>
</evidence>
<dbReference type="Proteomes" id="UP000190102">
    <property type="component" value="Unassembled WGS sequence"/>
</dbReference>
<reference evidence="7" key="1">
    <citation type="submission" date="2017-02" db="EMBL/GenBank/DDBJ databases">
        <authorList>
            <person name="Varghese N."/>
            <person name="Submissions S."/>
        </authorList>
    </citation>
    <scope>NUCLEOTIDE SEQUENCE [LARGE SCALE GENOMIC DNA]</scope>
    <source>
        <strain evidence="7">ATCC BAA-34</strain>
    </source>
</reference>
<dbReference type="NCBIfam" id="TIGR01934">
    <property type="entry name" value="MenG_MenH_UbiE"/>
    <property type="match status" value="1"/>
</dbReference>
<dbReference type="OrthoDB" id="9808140at2"/>
<dbReference type="EMBL" id="FUWR01000026">
    <property type="protein sequence ID" value="SKA20155.1"/>
    <property type="molecule type" value="Genomic_DNA"/>
</dbReference>
<dbReference type="UniPathway" id="UPA00232"/>
<comment type="similarity">
    <text evidence="5">Belongs to the class I-like SAM-binding methyltransferase superfamily. MenG/UbiE family.</text>
</comment>
<feature type="binding site" evidence="5">
    <location>
        <position position="60"/>
    </location>
    <ligand>
        <name>S-adenosyl-L-methionine</name>
        <dbReference type="ChEBI" id="CHEBI:59789"/>
    </ligand>
</feature>
<comment type="caution">
    <text evidence="5">Lacks conserved residue(s) required for the propagation of feature annotation.</text>
</comment>
<dbReference type="GO" id="GO:0009234">
    <property type="term" value="P:menaquinone biosynthetic process"/>
    <property type="evidence" value="ECO:0007669"/>
    <property type="project" value="UniProtKB-UniRule"/>
</dbReference>
<accession>A0A1T4RW38</accession>
<keyword evidence="7" id="KW-1185">Reference proteome</keyword>
<gene>
    <name evidence="5" type="primary">menG</name>
    <name evidence="6" type="ORF">SAMN02745119_03109</name>
</gene>
<dbReference type="Gene3D" id="3.40.50.150">
    <property type="entry name" value="Vaccinia Virus protein VP39"/>
    <property type="match status" value="1"/>
</dbReference>
<feature type="binding site" evidence="5">
    <location>
        <position position="81"/>
    </location>
    <ligand>
        <name>S-adenosyl-L-methionine</name>
        <dbReference type="ChEBI" id="CHEBI:59789"/>
    </ligand>
</feature>
<evidence type="ECO:0000256" key="1">
    <source>
        <dbReference type="ARBA" id="ARBA00022428"/>
    </source>
</evidence>
<evidence type="ECO:0000313" key="7">
    <source>
        <dbReference type="Proteomes" id="UP000190102"/>
    </source>
</evidence>
<dbReference type="InterPro" id="IPR023576">
    <property type="entry name" value="UbiE/COQ5_MeTrFase_CS"/>
</dbReference>
<dbReference type="GO" id="GO:0008425">
    <property type="term" value="F:2-methoxy-6-polyprenyl-1,4-benzoquinol methyltransferase activity"/>
    <property type="evidence" value="ECO:0007669"/>
    <property type="project" value="TreeGrafter"/>
</dbReference>
<keyword evidence="2 5" id="KW-0489">Methyltransferase</keyword>
<dbReference type="EC" id="2.1.1.163" evidence="5"/>
<dbReference type="AlphaFoldDB" id="A0A1T4RW38"/>
<organism evidence="6 7">
    <name type="scientific">Trichlorobacter thiogenes</name>
    <dbReference type="NCBI Taxonomy" id="115783"/>
    <lineage>
        <taxon>Bacteria</taxon>
        <taxon>Pseudomonadati</taxon>
        <taxon>Thermodesulfobacteriota</taxon>
        <taxon>Desulfuromonadia</taxon>
        <taxon>Geobacterales</taxon>
        <taxon>Geobacteraceae</taxon>
        <taxon>Trichlorobacter</taxon>
    </lineage>
</organism>
<keyword evidence="3 5" id="KW-0808">Transferase</keyword>
<evidence type="ECO:0000256" key="3">
    <source>
        <dbReference type="ARBA" id="ARBA00022679"/>
    </source>
</evidence>
<keyword evidence="4 5" id="KW-0949">S-adenosyl-L-methionine</keyword>